<evidence type="ECO:0000256" key="4">
    <source>
        <dbReference type="ARBA" id="ARBA00023004"/>
    </source>
</evidence>
<evidence type="ECO:0000259" key="5">
    <source>
        <dbReference type="Pfam" id="PF01814"/>
    </source>
</evidence>
<evidence type="ECO:0000313" key="7">
    <source>
        <dbReference type="Proteomes" id="UP000196053"/>
    </source>
</evidence>
<organism evidence="6 7">
    <name type="scientific">Herbinix luporum</name>
    <dbReference type="NCBI Taxonomy" id="1679721"/>
    <lineage>
        <taxon>Bacteria</taxon>
        <taxon>Bacillati</taxon>
        <taxon>Bacillota</taxon>
        <taxon>Clostridia</taxon>
        <taxon>Lachnospirales</taxon>
        <taxon>Lachnospiraceae</taxon>
        <taxon>Herbinix</taxon>
    </lineage>
</organism>
<dbReference type="EMBL" id="LN879430">
    <property type="protein sequence ID" value="CUH92813.1"/>
    <property type="molecule type" value="Genomic_DNA"/>
</dbReference>
<protein>
    <recommendedName>
        <fullName evidence="5">Hemerythrin-like domain-containing protein</fullName>
    </recommendedName>
</protein>
<keyword evidence="3" id="KW-0479">Metal-binding</keyword>
<keyword evidence="4" id="KW-0408">Iron</keyword>
<gene>
    <name evidence="6" type="ORF">SD1D_1267</name>
</gene>
<dbReference type="Pfam" id="PF01814">
    <property type="entry name" value="Hemerythrin"/>
    <property type="match status" value="1"/>
</dbReference>
<dbReference type="GO" id="GO:0005737">
    <property type="term" value="C:cytoplasm"/>
    <property type="evidence" value="ECO:0007669"/>
    <property type="project" value="UniProtKB-SubCell"/>
</dbReference>
<evidence type="ECO:0000256" key="3">
    <source>
        <dbReference type="ARBA" id="ARBA00022723"/>
    </source>
</evidence>
<dbReference type="InterPro" id="IPR012312">
    <property type="entry name" value="Hemerythrin-like"/>
</dbReference>
<evidence type="ECO:0000313" key="6">
    <source>
        <dbReference type="EMBL" id="CUH92813.1"/>
    </source>
</evidence>
<dbReference type="NCBIfam" id="TIGR03652">
    <property type="entry name" value="FeS_repair_RIC"/>
    <property type="match status" value="1"/>
</dbReference>
<dbReference type="PANTHER" id="PTHR36438:SF1">
    <property type="entry name" value="IRON-SULFUR CLUSTER REPAIR PROTEIN YTFE"/>
    <property type="match status" value="1"/>
</dbReference>
<feature type="domain" description="Hemerythrin-like" evidence="5">
    <location>
        <begin position="88"/>
        <end position="222"/>
    </location>
</feature>
<name>A0A0K8J650_9FIRM</name>
<evidence type="ECO:0000256" key="2">
    <source>
        <dbReference type="ARBA" id="ARBA00022490"/>
    </source>
</evidence>
<sequence length="229" mass="26873">MNLRDKQITVGKVVTILPESKEIFKKVGIDFCCGGHRFLTSAIDEGDLDAEFIYSQLEKLYEERDKEVKAATDKIDEDPHRLTVLIEHKHHGYLREVLPRVLDLLSTLVRVHGPQHRELFQVYQLFGRLKTELEQHLLKEEMFLFPELTKGENQVKIKELSHEIIKEHESAGEILKSLREITKDYTVPSDGCETYYKTFSLLEDIESDLHEHIHLENNILLKEYDYRSK</sequence>
<dbReference type="Gene3D" id="1.20.120.520">
    <property type="entry name" value="nmb1532 protein domain like"/>
    <property type="match status" value="1"/>
</dbReference>
<dbReference type="Proteomes" id="UP000196053">
    <property type="component" value="Chromosome I"/>
</dbReference>
<dbReference type="AlphaFoldDB" id="A0A0K8J650"/>
<dbReference type="Pfam" id="PF04405">
    <property type="entry name" value="ScdA_N"/>
    <property type="match status" value="1"/>
</dbReference>
<reference evidence="7" key="1">
    <citation type="submission" date="2015-09" db="EMBL/GenBank/DDBJ databases">
        <authorList>
            <person name="Wibberg D."/>
        </authorList>
    </citation>
    <scope>NUCLEOTIDE SEQUENCE [LARGE SCALE GENOMIC DNA]</scope>
    <source>
        <strain evidence="7">SD1D</strain>
    </source>
</reference>
<accession>A0A0K8J650</accession>
<dbReference type="OrthoDB" id="9797132at2"/>
<dbReference type="InterPro" id="IPR019903">
    <property type="entry name" value="RIC_family"/>
</dbReference>
<keyword evidence="2" id="KW-0963">Cytoplasm</keyword>
<dbReference type="RefSeq" id="WP_058258152.1">
    <property type="nucleotide sequence ID" value="NZ_DUPS01000050.1"/>
</dbReference>
<dbReference type="GO" id="GO:0046872">
    <property type="term" value="F:metal ion binding"/>
    <property type="evidence" value="ECO:0007669"/>
    <property type="project" value="UniProtKB-KW"/>
</dbReference>
<dbReference type="KEGG" id="hsd:SD1D_1267"/>
<evidence type="ECO:0000256" key="1">
    <source>
        <dbReference type="ARBA" id="ARBA00004496"/>
    </source>
</evidence>
<proteinExistence type="predicted"/>
<dbReference type="PANTHER" id="PTHR36438">
    <property type="entry name" value="IRON-SULFUR CLUSTER REPAIR PROTEIN YTFE"/>
    <property type="match status" value="1"/>
</dbReference>
<comment type="subcellular location">
    <subcellularLocation>
        <location evidence="1">Cytoplasm</location>
    </subcellularLocation>
</comment>
<keyword evidence="7" id="KW-1185">Reference proteome</keyword>